<dbReference type="Gene3D" id="3.90.25.10">
    <property type="entry name" value="UDP-galactose 4-epimerase, domain 1"/>
    <property type="match status" value="1"/>
</dbReference>
<reference evidence="4" key="1">
    <citation type="submission" date="2016-10" db="EMBL/GenBank/DDBJ databases">
        <authorList>
            <person name="Varghese N."/>
            <person name="Submissions S."/>
        </authorList>
    </citation>
    <scope>NUCLEOTIDE SEQUENCE [LARGE SCALE GENOMIC DNA]</scope>
    <source>
        <strain evidence="4">DSM 11706</strain>
    </source>
</reference>
<sequence length="300" mass="33506">MTNETKLLITGATGFTGIHACRHFQQAGYEVIGVSRKPFTIKGSQIQIEPCDLTNRNEIMDLIKKHNPDRVLHLAGQNHVPSSWTNPIASLEVNTMSTAYLLEAIRHEIPECRVVVVGSTLQFDINDITTLEHPYSLSKTLQTLVARSWQLLYEMDIVIANPSNLIGPGKSNGVCSILAKKVAEMELLGSEKVLKINNLLAQRDFLDVRDAVSGYEIIFNKSQSGSMHNITSGLPRYLKEITSSLQAISSVEFTVESIEDKLEEKEIMHSSNLIVENMSSFIPFDKSMEDILNYQRKSLA</sequence>
<evidence type="ECO:0000256" key="1">
    <source>
        <dbReference type="ARBA" id="ARBA00007637"/>
    </source>
</evidence>
<name>A0A1I5ZHB4_9BACI</name>
<gene>
    <name evidence="3" type="ORF">SAMN05421670_2695</name>
</gene>
<dbReference type="Proteomes" id="UP000198734">
    <property type="component" value="Unassembled WGS sequence"/>
</dbReference>
<dbReference type="OrthoDB" id="9779041at2"/>
<dbReference type="SUPFAM" id="SSF51735">
    <property type="entry name" value="NAD(P)-binding Rossmann-fold domains"/>
    <property type="match status" value="1"/>
</dbReference>
<comment type="similarity">
    <text evidence="1">Belongs to the NAD(P)-dependent epimerase/dehydratase family.</text>
</comment>
<evidence type="ECO:0000313" key="3">
    <source>
        <dbReference type="EMBL" id="SFQ55856.1"/>
    </source>
</evidence>
<organism evidence="3 4">
    <name type="scientific">Psychrobacillus psychrotolerans</name>
    <dbReference type="NCBI Taxonomy" id="126156"/>
    <lineage>
        <taxon>Bacteria</taxon>
        <taxon>Bacillati</taxon>
        <taxon>Bacillota</taxon>
        <taxon>Bacilli</taxon>
        <taxon>Bacillales</taxon>
        <taxon>Bacillaceae</taxon>
        <taxon>Psychrobacillus</taxon>
    </lineage>
</organism>
<keyword evidence="4" id="KW-1185">Reference proteome</keyword>
<dbReference type="EMBL" id="FOXU01000005">
    <property type="protein sequence ID" value="SFQ55856.1"/>
    <property type="molecule type" value="Genomic_DNA"/>
</dbReference>
<dbReference type="PANTHER" id="PTHR43000">
    <property type="entry name" value="DTDP-D-GLUCOSE 4,6-DEHYDRATASE-RELATED"/>
    <property type="match status" value="1"/>
</dbReference>
<dbReference type="Pfam" id="PF01370">
    <property type="entry name" value="Epimerase"/>
    <property type="match status" value="1"/>
</dbReference>
<dbReference type="AlphaFoldDB" id="A0A1I5ZHB4"/>
<dbReference type="InterPro" id="IPR036291">
    <property type="entry name" value="NAD(P)-bd_dom_sf"/>
</dbReference>
<evidence type="ECO:0000259" key="2">
    <source>
        <dbReference type="Pfam" id="PF01370"/>
    </source>
</evidence>
<proteinExistence type="inferred from homology"/>
<protein>
    <submittedName>
        <fullName evidence="3">GDP-4-dehydro-6-deoxy-D-mannose reductase</fullName>
    </submittedName>
</protein>
<dbReference type="Gene3D" id="3.40.50.720">
    <property type="entry name" value="NAD(P)-binding Rossmann-like Domain"/>
    <property type="match status" value="1"/>
</dbReference>
<feature type="domain" description="NAD-dependent epimerase/dehydratase" evidence="2">
    <location>
        <begin position="8"/>
        <end position="226"/>
    </location>
</feature>
<dbReference type="STRING" id="126156.SAMN05421670_2695"/>
<dbReference type="InterPro" id="IPR001509">
    <property type="entry name" value="Epimerase_deHydtase"/>
</dbReference>
<accession>A0A1I5ZHB4</accession>
<dbReference type="RefSeq" id="WP_093537406.1">
    <property type="nucleotide sequence ID" value="NZ_FOXU01000005.1"/>
</dbReference>
<evidence type="ECO:0000313" key="4">
    <source>
        <dbReference type="Proteomes" id="UP000198734"/>
    </source>
</evidence>